<evidence type="ECO:0000259" key="2">
    <source>
        <dbReference type="Pfam" id="PF00107"/>
    </source>
</evidence>
<proteinExistence type="predicted"/>
<organism evidence="4">
    <name type="scientific">marine metagenome</name>
    <dbReference type="NCBI Taxonomy" id="408172"/>
    <lineage>
        <taxon>unclassified sequences</taxon>
        <taxon>metagenomes</taxon>
        <taxon>ecological metagenomes</taxon>
    </lineage>
</organism>
<dbReference type="InterPro" id="IPR013154">
    <property type="entry name" value="ADH-like_N"/>
</dbReference>
<dbReference type="AlphaFoldDB" id="A0A381S6F7"/>
<evidence type="ECO:0000259" key="3">
    <source>
        <dbReference type="Pfam" id="PF08240"/>
    </source>
</evidence>
<feature type="domain" description="Alcohol dehydrogenase-like N-terminal" evidence="3">
    <location>
        <begin position="24"/>
        <end position="110"/>
    </location>
</feature>
<dbReference type="SUPFAM" id="SSF51735">
    <property type="entry name" value="NAD(P)-binding Rossmann-fold domains"/>
    <property type="match status" value="1"/>
</dbReference>
<reference evidence="4" key="1">
    <citation type="submission" date="2018-05" db="EMBL/GenBank/DDBJ databases">
        <authorList>
            <person name="Lanie J.A."/>
            <person name="Ng W.-L."/>
            <person name="Kazmierczak K.M."/>
            <person name="Andrzejewski T.M."/>
            <person name="Davidsen T.M."/>
            <person name="Wayne K.J."/>
            <person name="Tettelin H."/>
            <person name="Glass J.I."/>
            <person name="Rusch D."/>
            <person name="Podicherti R."/>
            <person name="Tsui H.-C.T."/>
            <person name="Winkler M.E."/>
        </authorList>
    </citation>
    <scope>NUCLEOTIDE SEQUENCE</scope>
</reference>
<dbReference type="InterPro" id="IPR011032">
    <property type="entry name" value="GroES-like_sf"/>
</dbReference>
<dbReference type="InterPro" id="IPR013149">
    <property type="entry name" value="ADH-like_C"/>
</dbReference>
<dbReference type="PANTHER" id="PTHR43401">
    <property type="entry name" value="L-THREONINE 3-DEHYDROGENASE"/>
    <property type="match status" value="1"/>
</dbReference>
<sequence>MKAARLVAPATFEFIDLPDPVPSDGQAKIKIEAVSVCGSDIHGTFHADLPEESYPMAPGLGCHEIAGTVVESRTNEVKEGQRAIVLPTRGSGGLVEYMVQTPDRILPIPEWGPIDEWVMCQHTGTVLYSVKQMGNIAGTRVAVLGQGGIGLSFTMLAEKQGALQIIGIDPVEARLEKALSVGATNTVNPSKDDMYEAIEELTGGQGIDIVVDATGDPEGFGQCIKIVKRWGMFVSFSLTGQGGKVSSFLHQEFMFKAAKIIPTQVAATSQPTKDIRETIALKERGWIDPGVLKSHNLDFSEVQKAYDMYARHEDGVIKVALSVNGLD</sequence>
<dbReference type="InterPro" id="IPR050129">
    <property type="entry name" value="Zn_alcohol_dh"/>
</dbReference>
<dbReference type="Pfam" id="PF00107">
    <property type="entry name" value="ADH_zinc_N"/>
    <property type="match status" value="1"/>
</dbReference>
<dbReference type="Gene3D" id="3.90.180.10">
    <property type="entry name" value="Medium-chain alcohol dehydrogenases, catalytic domain"/>
    <property type="match status" value="2"/>
</dbReference>
<gene>
    <name evidence="4" type="ORF">METZ01_LOCUS52494</name>
</gene>
<accession>A0A381S6F7</accession>
<feature type="domain" description="Alcohol dehydrogenase-like C-terminal" evidence="2">
    <location>
        <begin position="148"/>
        <end position="273"/>
    </location>
</feature>
<dbReference type="Gene3D" id="3.40.50.720">
    <property type="entry name" value="NAD(P)-binding Rossmann-like Domain"/>
    <property type="match status" value="1"/>
</dbReference>
<dbReference type="EMBL" id="UINC01002723">
    <property type="protein sequence ID" value="SUZ99640.1"/>
    <property type="molecule type" value="Genomic_DNA"/>
</dbReference>
<evidence type="ECO:0000256" key="1">
    <source>
        <dbReference type="ARBA" id="ARBA00023002"/>
    </source>
</evidence>
<dbReference type="Pfam" id="PF08240">
    <property type="entry name" value="ADH_N"/>
    <property type="match status" value="1"/>
</dbReference>
<keyword evidence="1" id="KW-0560">Oxidoreductase</keyword>
<dbReference type="InterPro" id="IPR036291">
    <property type="entry name" value="NAD(P)-bd_dom_sf"/>
</dbReference>
<dbReference type="GO" id="GO:0016491">
    <property type="term" value="F:oxidoreductase activity"/>
    <property type="evidence" value="ECO:0007669"/>
    <property type="project" value="UniProtKB-KW"/>
</dbReference>
<name>A0A381S6F7_9ZZZZ</name>
<evidence type="ECO:0008006" key="5">
    <source>
        <dbReference type="Google" id="ProtNLM"/>
    </source>
</evidence>
<protein>
    <recommendedName>
        <fullName evidence="5">Enoyl reductase (ER) domain-containing protein</fullName>
    </recommendedName>
</protein>
<dbReference type="PANTHER" id="PTHR43401:SF2">
    <property type="entry name" value="L-THREONINE 3-DEHYDROGENASE"/>
    <property type="match status" value="1"/>
</dbReference>
<dbReference type="SUPFAM" id="SSF50129">
    <property type="entry name" value="GroES-like"/>
    <property type="match status" value="1"/>
</dbReference>
<evidence type="ECO:0000313" key="4">
    <source>
        <dbReference type="EMBL" id="SUZ99640.1"/>
    </source>
</evidence>